<feature type="domain" description="ABC transmembrane type-1" evidence="10">
    <location>
        <begin position="86"/>
        <end position="375"/>
    </location>
</feature>
<dbReference type="Pfam" id="PF00664">
    <property type="entry name" value="ABC_membrane"/>
    <property type="match status" value="2"/>
</dbReference>
<keyword evidence="7 8" id="KW-0472">Membrane</keyword>
<dbReference type="InterPro" id="IPR017871">
    <property type="entry name" value="ABC_transporter-like_CS"/>
</dbReference>
<dbReference type="InterPro" id="IPR039421">
    <property type="entry name" value="Type_1_exporter"/>
</dbReference>
<dbReference type="KEGG" id="som:SOMG_04772"/>
<dbReference type="PROSITE" id="PS50929">
    <property type="entry name" value="ABC_TM1F"/>
    <property type="match status" value="2"/>
</dbReference>
<evidence type="ECO:0000313" key="11">
    <source>
        <dbReference type="EMBL" id="WBW75142.1"/>
    </source>
</evidence>
<dbReference type="PANTHER" id="PTHR43394:SF27">
    <property type="entry name" value="ATP-DEPENDENT TRANSLOCASE ABCB1-LIKE"/>
    <property type="match status" value="1"/>
</dbReference>
<dbReference type="GO" id="GO:0005743">
    <property type="term" value="C:mitochondrial inner membrane"/>
    <property type="evidence" value="ECO:0007669"/>
    <property type="project" value="TreeGrafter"/>
</dbReference>
<feature type="transmembrane region" description="Helical" evidence="8">
    <location>
        <begin position="1034"/>
        <end position="1056"/>
    </location>
</feature>
<dbReference type="GO" id="GO:0016887">
    <property type="term" value="F:ATP hydrolysis activity"/>
    <property type="evidence" value="ECO:0007669"/>
    <property type="project" value="InterPro"/>
</dbReference>
<comment type="similarity">
    <text evidence="2">Belongs to the ABC transporter superfamily. ABCB family. Multidrug resistance exporter (TC 3.A.1.201) subfamily.</text>
</comment>
<dbReference type="SUPFAM" id="SSF52540">
    <property type="entry name" value="P-loop containing nucleoside triphosphate hydrolases"/>
    <property type="match status" value="2"/>
</dbReference>
<dbReference type="CDD" id="cd18577">
    <property type="entry name" value="ABC_6TM_Pgp_ABCB1_D1_like"/>
    <property type="match status" value="1"/>
</dbReference>
<sequence>MSFSRNSESNKFNIEKDNESILVDKFSTSSVENSEKIVDVVKDPFQQYTPKEREILYRQVNDTKAKVAGYMRIVTCGDKWDYLLQLAGCITAIGAGLGMPLMSVVAGKLAKAFTDLASGRGAETFQHDVNHFVLYFIYIAIGVFGCSYTFTVTFIISGERISRRIRQQYLHAVLSQNIGYFDRLGAGEITTRITSDTDYIQDGLGEKVGLVLFALATFLSGFVIAFIRHWKFTLIISSMLLAILGGITCGVKFITQFTKAQIAQLSSSSTFVEEVLSNIRNTFAFGTQNLLSDSYTKFLNPAKVNGVKKSMVKGIMMGWMFFVGYGAYGLAFWEGGRLLHSGEINVDKMINCFFAVLIASYSLANIAPRMQAFVNCSSAAKKIFDTIDRASPIDAFSPTGKTIQHLNGEIELKNIKFVYPTRPEVVVLNNFSLLCPAGRITALVGASGSGKSTIVGLVERFYDPIAGQVMVDGEDLRDLNVASLRAHISLVQQEPVLFGATVFDNIAYGLTDDMQSTLTEDELRERVYDAAKTANAYDFIMTLTEQFDTNVGQRGFLMSGGQKQRIAIARAIISDPKILLLDEATSALDSKSEVIVQKALDNASRSRTTIVIAHRLSTIRNADNIVVVNNGKIVEQGKHSDLLVFNGAYAKLVEVQQLAETNNDDAVIEPGEEEVDEIVHTTTQGEDDSSSTRNSFYEKEKDAISLRDTPLGHLPFDPVPDLPNKTMDALDDETPSVELDSSSQLESNATDISSWRAMVFIHSFVEGTLEFLYLMIGILASMVCGAAYPVQAVVYARFLNIFTDLNSPNYFHKINVFGVYWLILAIAELFGYSLSQYSLSYVLECLQQRIRWHLFRTLLRQDIEFFDRAENTVGALTTSLSTSIQNLEGLSGFYLGTFVQIFTNIISVSILSLATGWKLALVTLATSPVMIMAGYYRVAALNRIQSKLSTAYKSSAAYACESTSAIRTVASLTRESNVYEIYCTSLVQPGRETAVSSLISGLFFSASQAVTFLVNALAFWYGATLMRRGEYNLAQFYTCFIAIVFGIQQAGQFLGFAGDFTKAKSSAGSIKHLCDSRPKIDTWSEEGRKIESLEDSSIVFEDVTFRYPTRKHIQVLRGLNLTVKPGQFVAFVGASGCGKSTTIGLIERFYDCESGSVKVGGVDIRDYNINDYRKQIALVSQEPTLYQGSIRENILLGASRKVKEEELIGCCKMANIHDFIMGLPNGYETLSGQKGSSLSGGQKQRIAIARALIRNPKILLLDEATSALDSHSEKVVQEALNKASEGRTTVAIAHRLSTIQNADCIFVFDGGVIAEAGTHNELVNQGGRYHELVVEQGLGADETK</sequence>
<feature type="domain" description="ABC transporter" evidence="9">
    <location>
        <begin position="410"/>
        <end position="655"/>
    </location>
</feature>
<evidence type="ECO:0000256" key="3">
    <source>
        <dbReference type="ARBA" id="ARBA00022692"/>
    </source>
</evidence>
<dbReference type="SMART" id="SM00382">
    <property type="entry name" value="AAA"/>
    <property type="match status" value="2"/>
</dbReference>
<evidence type="ECO:0000256" key="8">
    <source>
        <dbReference type="SAM" id="Phobius"/>
    </source>
</evidence>
<dbReference type="PANTHER" id="PTHR43394">
    <property type="entry name" value="ATP-DEPENDENT PERMEASE MDL1, MITOCHONDRIAL"/>
    <property type="match status" value="1"/>
</dbReference>
<dbReference type="InterPro" id="IPR003593">
    <property type="entry name" value="AAA+_ATPase"/>
</dbReference>
<dbReference type="GO" id="GO:0015421">
    <property type="term" value="F:ABC-type oligopeptide transporter activity"/>
    <property type="evidence" value="ECO:0007669"/>
    <property type="project" value="TreeGrafter"/>
</dbReference>
<dbReference type="Gene3D" id="1.20.1560.10">
    <property type="entry name" value="ABC transporter type 1, transmembrane domain"/>
    <property type="match status" value="3"/>
</dbReference>
<feature type="transmembrane region" description="Helical" evidence="8">
    <location>
        <begin position="771"/>
        <end position="790"/>
    </location>
</feature>
<feature type="transmembrane region" description="Helical" evidence="8">
    <location>
        <begin position="233"/>
        <end position="254"/>
    </location>
</feature>
<dbReference type="PROSITE" id="PS50893">
    <property type="entry name" value="ABC_TRANSPORTER_2"/>
    <property type="match status" value="2"/>
</dbReference>
<evidence type="ECO:0000259" key="10">
    <source>
        <dbReference type="PROSITE" id="PS50929"/>
    </source>
</evidence>
<name>A0AAE9WF03_9SCHI</name>
<dbReference type="GO" id="GO:0090374">
    <property type="term" value="P:oligopeptide export from mitochondrion"/>
    <property type="evidence" value="ECO:0007669"/>
    <property type="project" value="TreeGrafter"/>
</dbReference>
<reference evidence="11 12" key="1">
    <citation type="journal article" date="2023" name="G3 (Bethesda)">
        <title>A high-quality reference genome for the fission yeast Schizosaccharomyces osmophilus.</title>
        <authorList>
            <person name="Jia G.S."/>
            <person name="Zhang W.C."/>
            <person name="Liang Y."/>
            <person name="Liu X.H."/>
            <person name="Rhind N."/>
            <person name="Pidoux A."/>
            <person name="Brysch-Herzberg M."/>
            <person name="Du L.L."/>
        </authorList>
    </citation>
    <scope>NUCLEOTIDE SEQUENCE [LARGE SCALE GENOMIC DNA]</scope>
    <source>
        <strain evidence="11 12">CBS 15793</strain>
    </source>
</reference>
<dbReference type="RefSeq" id="XP_056039385.1">
    <property type="nucleotide sequence ID" value="XM_056183550.1"/>
</dbReference>
<evidence type="ECO:0000256" key="6">
    <source>
        <dbReference type="ARBA" id="ARBA00022989"/>
    </source>
</evidence>
<feature type="transmembrane region" description="Helical" evidence="8">
    <location>
        <begin position="810"/>
        <end position="830"/>
    </location>
</feature>
<keyword evidence="5" id="KW-0067">ATP-binding</keyword>
<evidence type="ECO:0000256" key="5">
    <source>
        <dbReference type="ARBA" id="ARBA00022840"/>
    </source>
</evidence>
<keyword evidence="6 8" id="KW-1133">Transmembrane helix</keyword>
<dbReference type="GO" id="GO:0005524">
    <property type="term" value="F:ATP binding"/>
    <property type="evidence" value="ECO:0007669"/>
    <property type="project" value="UniProtKB-KW"/>
</dbReference>
<gene>
    <name evidence="11" type="primary">pmd1</name>
    <name evidence="11" type="ORF">SOMG_04772</name>
</gene>
<evidence type="ECO:0000256" key="4">
    <source>
        <dbReference type="ARBA" id="ARBA00022741"/>
    </source>
</evidence>
<dbReference type="Gene3D" id="3.40.50.300">
    <property type="entry name" value="P-loop containing nucleotide triphosphate hydrolases"/>
    <property type="match status" value="2"/>
</dbReference>
<keyword evidence="12" id="KW-1185">Reference proteome</keyword>
<organism evidence="11 12">
    <name type="scientific">Schizosaccharomyces osmophilus</name>
    <dbReference type="NCBI Taxonomy" id="2545709"/>
    <lineage>
        <taxon>Eukaryota</taxon>
        <taxon>Fungi</taxon>
        <taxon>Dikarya</taxon>
        <taxon>Ascomycota</taxon>
        <taxon>Taphrinomycotina</taxon>
        <taxon>Schizosaccharomycetes</taxon>
        <taxon>Schizosaccharomycetales</taxon>
        <taxon>Schizosaccharomycetaceae</taxon>
        <taxon>Schizosaccharomyces</taxon>
    </lineage>
</organism>
<accession>A0AAE9WF03</accession>
<dbReference type="Pfam" id="PF00005">
    <property type="entry name" value="ABC_tran"/>
    <property type="match status" value="2"/>
</dbReference>
<keyword evidence="3 8" id="KW-0812">Transmembrane</keyword>
<dbReference type="GeneID" id="80878239"/>
<feature type="transmembrane region" description="Helical" evidence="8">
    <location>
        <begin position="208"/>
        <end position="227"/>
    </location>
</feature>
<evidence type="ECO:0000256" key="2">
    <source>
        <dbReference type="ARBA" id="ARBA00007577"/>
    </source>
</evidence>
<keyword evidence="4" id="KW-0547">Nucleotide-binding</keyword>
<evidence type="ECO:0000313" key="12">
    <source>
        <dbReference type="Proteomes" id="UP001212411"/>
    </source>
</evidence>
<dbReference type="InterPro" id="IPR036640">
    <property type="entry name" value="ABC1_TM_sf"/>
</dbReference>
<dbReference type="Proteomes" id="UP001212411">
    <property type="component" value="Chromosome 3"/>
</dbReference>
<feature type="domain" description="ABC transporter" evidence="9">
    <location>
        <begin position="1098"/>
        <end position="1335"/>
    </location>
</feature>
<feature type="transmembrane region" description="Helical" evidence="8">
    <location>
        <begin position="315"/>
        <end position="333"/>
    </location>
</feature>
<evidence type="ECO:0000256" key="7">
    <source>
        <dbReference type="ARBA" id="ARBA00023136"/>
    </source>
</evidence>
<dbReference type="CDD" id="cd03249">
    <property type="entry name" value="ABC_MTABC3_MDL1_MDL2"/>
    <property type="match status" value="2"/>
</dbReference>
<proteinExistence type="inferred from homology"/>
<dbReference type="InterPro" id="IPR027417">
    <property type="entry name" value="P-loop_NTPase"/>
</dbReference>
<protein>
    <submittedName>
        <fullName evidence="11">Leptomycin transmembrane transporter Pmd1</fullName>
    </submittedName>
</protein>
<dbReference type="PROSITE" id="PS00211">
    <property type="entry name" value="ABC_TRANSPORTER_1"/>
    <property type="match status" value="2"/>
</dbReference>
<dbReference type="InterPro" id="IPR011527">
    <property type="entry name" value="ABC1_TM_dom"/>
</dbReference>
<dbReference type="CDD" id="cd18578">
    <property type="entry name" value="ABC_6TM_Pgp_ABCB1_D2_like"/>
    <property type="match status" value="1"/>
</dbReference>
<feature type="domain" description="ABC transmembrane type-1" evidence="10">
    <location>
        <begin position="776"/>
        <end position="1062"/>
    </location>
</feature>
<dbReference type="FunFam" id="3.40.50.300:FF:000913">
    <property type="entry name" value="ABC multidrug transporter SitT"/>
    <property type="match status" value="1"/>
</dbReference>
<dbReference type="EMBL" id="CP115613">
    <property type="protein sequence ID" value="WBW75142.1"/>
    <property type="molecule type" value="Genomic_DNA"/>
</dbReference>
<feature type="transmembrane region" description="Helical" evidence="8">
    <location>
        <begin position="132"/>
        <end position="156"/>
    </location>
</feature>
<feature type="transmembrane region" description="Helical" evidence="8">
    <location>
        <begin position="998"/>
        <end position="1022"/>
    </location>
</feature>
<feature type="transmembrane region" description="Helical" evidence="8">
    <location>
        <begin position="893"/>
        <end position="913"/>
    </location>
</feature>
<dbReference type="InterPro" id="IPR003439">
    <property type="entry name" value="ABC_transporter-like_ATP-bd"/>
</dbReference>
<dbReference type="FunFam" id="3.40.50.300:FF:000251">
    <property type="entry name" value="ABC transporter B family member 19"/>
    <property type="match status" value="1"/>
</dbReference>
<comment type="subcellular location">
    <subcellularLocation>
        <location evidence="1">Membrane</location>
        <topology evidence="1">Multi-pass membrane protein</topology>
    </subcellularLocation>
</comment>
<dbReference type="FunFam" id="1.20.1560.10:FF:000102">
    <property type="entry name" value="ABC multidrug transporter Mdr1"/>
    <property type="match status" value="1"/>
</dbReference>
<evidence type="ECO:0000259" key="9">
    <source>
        <dbReference type="PROSITE" id="PS50893"/>
    </source>
</evidence>
<dbReference type="SUPFAM" id="SSF90123">
    <property type="entry name" value="ABC transporter transmembrane region"/>
    <property type="match status" value="2"/>
</dbReference>
<feature type="transmembrane region" description="Helical" evidence="8">
    <location>
        <begin position="919"/>
        <end position="938"/>
    </location>
</feature>
<feature type="transmembrane region" description="Helical" evidence="8">
    <location>
        <begin position="82"/>
        <end position="106"/>
    </location>
</feature>
<evidence type="ECO:0000256" key="1">
    <source>
        <dbReference type="ARBA" id="ARBA00004141"/>
    </source>
</evidence>